<gene>
    <name evidence="1" type="ORF">SBF1_9620003</name>
</gene>
<sequence length="46" mass="5304">MTQNSALNHSMMVTSGVRTDECAGIMKDFFRNRRKQKKSDITIIDK</sequence>
<dbReference type="AlphaFoldDB" id="A0A2U3LYS0"/>
<dbReference type="GO" id="GO:0052717">
    <property type="term" value="F:tRNA-specific adenosine-34 deaminase activity"/>
    <property type="evidence" value="ECO:0007669"/>
    <property type="project" value="UniProtKB-EC"/>
</dbReference>
<keyword evidence="1" id="KW-0378">Hydrolase</keyword>
<dbReference type="Gene3D" id="3.40.140.10">
    <property type="entry name" value="Cytidine Deaminase, domain 2"/>
    <property type="match status" value="1"/>
</dbReference>
<evidence type="ECO:0000313" key="2">
    <source>
        <dbReference type="Proteomes" id="UP000238916"/>
    </source>
</evidence>
<reference evidence="2" key="1">
    <citation type="submission" date="2018-02" db="EMBL/GenBank/DDBJ databases">
        <authorList>
            <person name="Hausmann B."/>
        </authorList>
    </citation>
    <scope>NUCLEOTIDE SEQUENCE [LARGE SCALE GENOMIC DNA]</scope>
    <source>
        <strain evidence="2">Peat soil MAG SbF1</strain>
    </source>
</reference>
<accession>A0A2U3LYS0</accession>
<dbReference type="Proteomes" id="UP000238916">
    <property type="component" value="Unassembled WGS sequence"/>
</dbReference>
<evidence type="ECO:0000313" key="1">
    <source>
        <dbReference type="EMBL" id="SPF56974.1"/>
    </source>
</evidence>
<name>A0A2U3LYS0_9FIRM</name>
<dbReference type="EC" id="3.5.4.33" evidence="1"/>
<dbReference type="EMBL" id="OMOF01000959">
    <property type="protein sequence ID" value="SPF56974.1"/>
    <property type="molecule type" value="Genomic_DNA"/>
</dbReference>
<proteinExistence type="predicted"/>
<organism evidence="1 2">
    <name type="scientific">Candidatus Desulfosporosinus infrequens</name>
    <dbReference type="NCBI Taxonomy" id="2043169"/>
    <lineage>
        <taxon>Bacteria</taxon>
        <taxon>Bacillati</taxon>
        <taxon>Bacillota</taxon>
        <taxon>Clostridia</taxon>
        <taxon>Eubacteriales</taxon>
        <taxon>Desulfitobacteriaceae</taxon>
        <taxon>Desulfosporosinus</taxon>
    </lineage>
</organism>
<protein>
    <submittedName>
        <fullName evidence="1">tRNA-specific adenosine deaminase</fullName>
        <ecNumber evidence="1">3.5.4.33</ecNumber>
    </submittedName>
</protein>